<organism evidence="2 3">
    <name type="scientific">Myroides marinus</name>
    <dbReference type="NCBI Taxonomy" id="703342"/>
    <lineage>
        <taxon>Bacteria</taxon>
        <taxon>Pseudomonadati</taxon>
        <taxon>Bacteroidota</taxon>
        <taxon>Flavobacteriia</taxon>
        <taxon>Flavobacteriales</taxon>
        <taxon>Flavobacteriaceae</taxon>
        <taxon>Myroides</taxon>
    </lineage>
</organism>
<evidence type="ECO:0000259" key="1">
    <source>
        <dbReference type="Pfam" id="PF12702"/>
    </source>
</evidence>
<dbReference type="AlphaFoldDB" id="A0A1H6WRX5"/>
<dbReference type="Proteomes" id="UP000183077">
    <property type="component" value="Unassembled WGS sequence"/>
</dbReference>
<evidence type="ECO:0000313" key="2">
    <source>
        <dbReference type="EMBL" id="SEJ17944.1"/>
    </source>
</evidence>
<dbReference type="InterPro" id="IPR024311">
    <property type="entry name" value="Lipocalin-like"/>
</dbReference>
<gene>
    <name evidence="2" type="ORF">SAMN04488018_11557</name>
</gene>
<sequence length="131" mass="15142">MKTFKTCTYIILCTLALVSCKKEESFNLPEMTEQEKTHAQTIEGAWTEFTPFNELKPKSFILDANGEAKSTNMINNEYKKWWVSNNNLCILSQTIDSKNDTLVFGLKALSHDVMVLEQNNSEYTYKRETIK</sequence>
<dbReference type="GeneID" id="82257950"/>
<dbReference type="Gene3D" id="2.40.128.280">
    <property type="match status" value="1"/>
</dbReference>
<protein>
    <submittedName>
        <fullName evidence="2">Lipocalin-like</fullName>
    </submittedName>
</protein>
<dbReference type="RefSeq" id="WP_074746989.1">
    <property type="nucleotide sequence ID" value="NZ_FNYS01000015.1"/>
</dbReference>
<feature type="domain" description="Lipocalin-like" evidence="1">
    <location>
        <begin position="40"/>
        <end position="127"/>
    </location>
</feature>
<accession>A0A1H6WRX5</accession>
<reference evidence="2 3" key="1">
    <citation type="submission" date="2016-10" db="EMBL/GenBank/DDBJ databases">
        <authorList>
            <person name="de Groot N.N."/>
        </authorList>
    </citation>
    <scope>NUCLEOTIDE SEQUENCE [LARGE SCALE GENOMIC DNA]</scope>
    <source>
        <strain evidence="2 3">DSM 23048</strain>
    </source>
</reference>
<evidence type="ECO:0000313" key="3">
    <source>
        <dbReference type="Proteomes" id="UP000183077"/>
    </source>
</evidence>
<dbReference type="Pfam" id="PF12702">
    <property type="entry name" value="Lipocalin_3"/>
    <property type="match status" value="1"/>
</dbReference>
<proteinExistence type="predicted"/>
<dbReference type="EMBL" id="FNYS01000015">
    <property type="protein sequence ID" value="SEJ17944.1"/>
    <property type="molecule type" value="Genomic_DNA"/>
</dbReference>
<dbReference type="PROSITE" id="PS51257">
    <property type="entry name" value="PROKAR_LIPOPROTEIN"/>
    <property type="match status" value="1"/>
</dbReference>
<name>A0A1H6WRX5_9FLAO</name>